<dbReference type="SUPFAM" id="SSF55068">
    <property type="entry name" value="Peptide methionine sulfoxide reductase"/>
    <property type="match status" value="1"/>
</dbReference>
<keyword evidence="1 4" id="KW-0560">Oxidoreductase</keyword>
<feature type="domain" description="Peptide methionine sulphoxide reductase MsrA" evidence="5">
    <location>
        <begin position="6"/>
        <end position="156"/>
    </location>
</feature>
<evidence type="ECO:0000256" key="3">
    <source>
        <dbReference type="ARBA" id="ARBA00048782"/>
    </source>
</evidence>
<comment type="catalytic activity">
    <reaction evidence="3 4">
        <text>[thioredoxin]-disulfide + L-methionine + H2O = L-methionine (S)-S-oxide + [thioredoxin]-dithiol</text>
        <dbReference type="Rhea" id="RHEA:19993"/>
        <dbReference type="Rhea" id="RHEA-COMP:10698"/>
        <dbReference type="Rhea" id="RHEA-COMP:10700"/>
        <dbReference type="ChEBI" id="CHEBI:15377"/>
        <dbReference type="ChEBI" id="CHEBI:29950"/>
        <dbReference type="ChEBI" id="CHEBI:50058"/>
        <dbReference type="ChEBI" id="CHEBI:57844"/>
        <dbReference type="ChEBI" id="CHEBI:58772"/>
        <dbReference type="EC" id="1.8.4.11"/>
    </reaction>
</comment>
<reference evidence="6" key="1">
    <citation type="submission" date="2023-04" db="EMBL/GenBank/DDBJ databases">
        <title>Genome dynamics across the evolutionary transition to endosymbiosis.</title>
        <authorList>
            <person name="Siozios S."/>
            <person name="Nadal-Jimenez P."/>
            <person name="Azagi T."/>
            <person name="Sprong H."/>
            <person name="Frost C.L."/>
            <person name="Parratt S.R."/>
            <person name="Taylor G."/>
            <person name="Brettell L."/>
            <person name="Lew K.C."/>
            <person name="Croft L."/>
            <person name="King K.C."/>
            <person name="Brockhurst M.A."/>
            <person name="Hypsa V."/>
            <person name="Novakova E."/>
            <person name="Darby A.C."/>
            <person name="Hurst G.D.D."/>
        </authorList>
    </citation>
    <scope>NUCLEOTIDE SEQUENCE</scope>
    <source>
        <strain evidence="6">AIh</strain>
    </source>
</reference>
<dbReference type="PANTHER" id="PTHR43774:SF1">
    <property type="entry name" value="PEPTIDE METHIONINE SULFOXIDE REDUCTASE MSRA 2"/>
    <property type="match status" value="1"/>
</dbReference>
<feature type="active site" evidence="4">
    <location>
        <position position="12"/>
    </location>
</feature>
<evidence type="ECO:0000313" key="7">
    <source>
        <dbReference type="Proteomes" id="UP001177597"/>
    </source>
</evidence>
<protein>
    <recommendedName>
        <fullName evidence="4">Peptide methionine sulfoxide reductase MsrA</fullName>
        <shortName evidence="4">Protein-methionine-S-oxide reductase</shortName>
        <ecNumber evidence="4">1.8.4.11</ecNumber>
    </recommendedName>
    <alternativeName>
        <fullName evidence="4">Peptide-methionine (S)-S-oxide reductase</fullName>
        <shortName evidence="4">Peptide Met(O) reductase</shortName>
    </alternativeName>
</protein>
<dbReference type="RefSeq" id="WP_280629762.1">
    <property type="nucleotide sequence ID" value="NZ_CP123498.1"/>
</dbReference>
<evidence type="ECO:0000256" key="2">
    <source>
        <dbReference type="ARBA" id="ARBA00047806"/>
    </source>
</evidence>
<name>A0AA95GCJ8_9GAMM</name>
<evidence type="ECO:0000313" key="6">
    <source>
        <dbReference type="EMBL" id="WGL96207.1"/>
    </source>
</evidence>
<gene>
    <name evidence="4 6" type="primary">msrA</name>
    <name evidence="6" type="ORF">QE207_06415</name>
</gene>
<organism evidence="6 7">
    <name type="scientific">Arsenophonus nasoniae</name>
    <name type="common">son-killer infecting Nasonia vitripennis</name>
    <dbReference type="NCBI Taxonomy" id="638"/>
    <lineage>
        <taxon>Bacteria</taxon>
        <taxon>Pseudomonadati</taxon>
        <taxon>Pseudomonadota</taxon>
        <taxon>Gammaproteobacteria</taxon>
        <taxon>Enterobacterales</taxon>
        <taxon>Morganellaceae</taxon>
        <taxon>Arsenophonus</taxon>
    </lineage>
</organism>
<comment type="function">
    <text evidence="4">Has an important function as a repair enzyme for proteins that have been inactivated by oxidation. Catalyzes the reversible oxidation-reduction of methionine sulfoxide in proteins to methionine.</text>
</comment>
<dbReference type="Pfam" id="PF01625">
    <property type="entry name" value="PMSR"/>
    <property type="match status" value="1"/>
</dbReference>
<dbReference type="InterPro" id="IPR036509">
    <property type="entry name" value="Met_Sox_Rdtase_MsrA_sf"/>
</dbReference>
<evidence type="ECO:0000259" key="5">
    <source>
        <dbReference type="Pfam" id="PF01625"/>
    </source>
</evidence>
<comment type="catalytic activity">
    <reaction evidence="2 4">
        <text>L-methionyl-[protein] + [thioredoxin]-disulfide + H2O = L-methionyl-(S)-S-oxide-[protein] + [thioredoxin]-dithiol</text>
        <dbReference type="Rhea" id="RHEA:14217"/>
        <dbReference type="Rhea" id="RHEA-COMP:10698"/>
        <dbReference type="Rhea" id="RHEA-COMP:10700"/>
        <dbReference type="Rhea" id="RHEA-COMP:12313"/>
        <dbReference type="Rhea" id="RHEA-COMP:12315"/>
        <dbReference type="ChEBI" id="CHEBI:15377"/>
        <dbReference type="ChEBI" id="CHEBI:16044"/>
        <dbReference type="ChEBI" id="CHEBI:29950"/>
        <dbReference type="ChEBI" id="CHEBI:44120"/>
        <dbReference type="ChEBI" id="CHEBI:50058"/>
        <dbReference type="EC" id="1.8.4.11"/>
    </reaction>
</comment>
<dbReference type="Proteomes" id="UP001177597">
    <property type="component" value="Chromosome"/>
</dbReference>
<accession>A0AA95GCJ8</accession>
<evidence type="ECO:0000256" key="1">
    <source>
        <dbReference type="ARBA" id="ARBA00023002"/>
    </source>
</evidence>
<comment type="similarity">
    <text evidence="4">Belongs to the MsrA Met sulfoxide reductase family.</text>
</comment>
<proteinExistence type="inferred from homology"/>
<dbReference type="GO" id="GO:0008113">
    <property type="term" value="F:peptide-methionine (S)-S-oxide reductase activity"/>
    <property type="evidence" value="ECO:0007669"/>
    <property type="project" value="UniProtKB-UniRule"/>
</dbReference>
<dbReference type="NCBIfam" id="TIGR00401">
    <property type="entry name" value="msrA"/>
    <property type="match status" value="1"/>
</dbReference>
<dbReference type="AlphaFoldDB" id="A0AA95GCJ8"/>
<sequence>MTIEYAVISGGCFWCTEAIFKEVIGVKSVESGYTGGTVENPTYAQVCSGKTGHAEAIRITFDPQQVSYDELLAIHFATHDPTQLNRQGNDIGSQYRSAIFFTSEQQRQTAKIAITDAQKNHAAPIVTTVELFEKWYPAEKYHQNYWQNEGQQNSYCLAIIPAKLQKLRSLFAKQSR</sequence>
<dbReference type="Gene3D" id="3.30.1060.10">
    <property type="entry name" value="Peptide methionine sulphoxide reductase MsrA"/>
    <property type="match status" value="1"/>
</dbReference>
<dbReference type="PANTHER" id="PTHR43774">
    <property type="entry name" value="PEPTIDE METHIONINE SULFOXIDE REDUCTASE"/>
    <property type="match status" value="1"/>
</dbReference>
<evidence type="ECO:0000256" key="4">
    <source>
        <dbReference type="HAMAP-Rule" id="MF_01401"/>
    </source>
</evidence>
<dbReference type="EMBL" id="CP123498">
    <property type="protein sequence ID" value="WGL96207.1"/>
    <property type="molecule type" value="Genomic_DNA"/>
</dbReference>
<dbReference type="HAMAP" id="MF_01401">
    <property type="entry name" value="MsrA"/>
    <property type="match status" value="1"/>
</dbReference>
<dbReference type="EC" id="1.8.4.11" evidence="4"/>
<dbReference type="InterPro" id="IPR002569">
    <property type="entry name" value="Met_Sox_Rdtase_MsrA_dom"/>
</dbReference>